<evidence type="ECO:0000256" key="6">
    <source>
        <dbReference type="ARBA" id="ARBA00023015"/>
    </source>
</evidence>
<dbReference type="Proteomes" id="UP000504610">
    <property type="component" value="Chromosome 6"/>
</dbReference>
<dbReference type="AlphaFoldDB" id="A0A6J0JD65"/>
<keyword evidence="13" id="KW-1185">Reference proteome</keyword>
<feature type="compositionally biased region" description="Basic residues" evidence="10">
    <location>
        <begin position="545"/>
        <end position="556"/>
    </location>
</feature>
<evidence type="ECO:0000256" key="4">
    <source>
        <dbReference type="ARBA" id="ARBA00022771"/>
    </source>
</evidence>
<evidence type="ECO:0000256" key="10">
    <source>
        <dbReference type="SAM" id="MobiDB-lite"/>
    </source>
</evidence>
<proteinExistence type="predicted"/>
<dbReference type="PROSITE" id="PS01359">
    <property type="entry name" value="ZF_PHD_1"/>
    <property type="match status" value="1"/>
</dbReference>
<feature type="compositionally biased region" description="Polar residues" evidence="10">
    <location>
        <begin position="439"/>
        <end position="448"/>
    </location>
</feature>
<feature type="domain" description="RING-type" evidence="12">
    <location>
        <begin position="127"/>
        <end position="179"/>
    </location>
</feature>
<feature type="compositionally biased region" description="Basic and acidic residues" evidence="10">
    <location>
        <begin position="526"/>
        <end position="544"/>
    </location>
</feature>
<dbReference type="InterPro" id="IPR013083">
    <property type="entry name" value="Znf_RING/FYVE/PHD"/>
</dbReference>
<dbReference type="FunFam" id="3.30.40.10:FF:000238">
    <property type="entry name" value="PHD finger family protein"/>
    <property type="match status" value="1"/>
</dbReference>
<dbReference type="InterPro" id="IPR019787">
    <property type="entry name" value="Znf_PHD-finger"/>
</dbReference>
<keyword evidence="2" id="KW-0479">Metal-binding</keyword>
<dbReference type="InterPro" id="IPR001841">
    <property type="entry name" value="Znf_RING"/>
</dbReference>
<evidence type="ECO:0000313" key="14">
    <source>
        <dbReference type="RefSeq" id="XP_018433563.1"/>
    </source>
</evidence>
<name>A0A6J0JD65_RAPSA</name>
<dbReference type="PANTHER" id="PTHR45888">
    <property type="entry name" value="HL01030P-RELATED"/>
    <property type="match status" value="1"/>
</dbReference>
<keyword evidence="6" id="KW-0805">Transcription regulation</keyword>
<evidence type="ECO:0000313" key="13">
    <source>
        <dbReference type="Proteomes" id="UP000504610"/>
    </source>
</evidence>
<dbReference type="GO" id="GO:0005634">
    <property type="term" value="C:nucleus"/>
    <property type="evidence" value="ECO:0007669"/>
    <property type="project" value="UniProtKB-SubCell"/>
</dbReference>
<feature type="domain" description="PHD-type" evidence="11">
    <location>
        <begin position="124"/>
        <end position="181"/>
    </location>
</feature>
<accession>A0A6J0JD65</accession>
<dbReference type="SMART" id="SM00249">
    <property type="entry name" value="PHD"/>
    <property type="match status" value="3"/>
</dbReference>
<keyword evidence="5" id="KW-0862">Zinc</keyword>
<dbReference type="InterPro" id="IPR055197">
    <property type="entry name" value="PHDvar_NSD"/>
</dbReference>
<sequence>MAFHVACPITCRKICDCLLGFRQSREAKDLFLNQIHSLQHLLPAPWDDAAVPKGATVQIHVPKLPLPDDDSAKEVAASALSVSRQVSRHTVVLKKAVEHHSAPDDFEMAVSELNEGDHGTDSASVTCPMCYIVEVGKSVRAKMLSCKCCGNKYHRNCLKSWAQHRDLFNWSSWACPSCRTCEACGTSEDPKKLMFCKRCDDAYHCDCQQPRHKTVSSGPYLCPKHTKCYSCGSKVPGNGQSLRWFLGHTCCDACGRLFNKGNYCPVCLKVYRDSEATPMVCCDFCQRWVHCSCDGISEEKYMQFQVDGNLQYKCSTCRGESYQVKDLEDAVQEIWKRKDIEDKELIASLRASARVVGQTGTAPVINQPGSVEREVAEKAMVSGEEEKPLRVLRIKSSRPQDSDSEKLGKHSKELSPAKTKKLVISIGPRKAGVTKPMSCDSSKLASKSNGKHVRVQSEETASQEEQQRSLLRKSSEEKRGSQVEVGTSKGERGGDSKGERGGDSNGGQQELQKDSRRLLKLKIKTHNPESQEREAPRIVYERSKSGKGHRSKRKRASPPAEKSAFNEDEDVSLSREDSLLDEMLDASWILKKLGKDAKGKQVQIHEASDNTWEKGVVSEVGGGGTSKLMVTLGNGKVKTVELGKQGVRFVAQKQKRTKT</sequence>
<feature type="compositionally biased region" description="Basic and acidic residues" evidence="10">
    <location>
        <begin position="398"/>
        <end position="415"/>
    </location>
</feature>
<evidence type="ECO:0000256" key="1">
    <source>
        <dbReference type="ARBA" id="ARBA00004123"/>
    </source>
</evidence>
<keyword evidence="4 9" id="KW-0863">Zinc-finger</keyword>
<keyword evidence="7" id="KW-0804">Transcription</keyword>
<evidence type="ECO:0000256" key="9">
    <source>
        <dbReference type="PROSITE-ProRule" id="PRU00175"/>
    </source>
</evidence>
<dbReference type="Pfam" id="PF23004">
    <property type="entry name" value="PHDvar_NSD"/>
    <property type="match status" value="1"/>
</dbReference>
<dbReference type="InterPro" id="IPR019786">
    <property type="entry name" value="Zinc_finger_PHD-type_CS"/>
</dbReference>
<evidence type="ECO:0000259" key="11">
    <source>
        <dbReference type="PROSITE" id="PS50016"/>
    </source>
</evidence>
<feature type="domain" description="PHD-type" evidence="11">
    <location>
        <begin position="261"/>
        <end position="320"/>
    </location>
</feature>
<feature type="compositionally biased region" description="Basic and acidic residues" evidence="10">
    <location>
        <begin position="489"/>
        <end position="502"/>
    </location>
</feature>
<dbReference type="PROSITE" id="PS50016">
    <property type="entry name" value="ZF_PHD_2"/>
    <property type="match status" value="2"/>
</dbReference>
<dbReference type="Gene3D" id="3.30.40.10">
    <property type="entry name" value="Zinc/RING finger domain, C3HC4 (zinc finger)"/>
    <property type="match status" value="2"/>
</dbReference>
<dbReference type="InterPro" id="IPR001965">
    <property type="entry name" value="Znf_PHD"/>
</dbReference>
<evidence type="ECO:0000256" key="8">
    <source>
        <dbReference type="ARBA" id="ARBA00023242"/>
    </source>
</evidence>
<evidence type="ECO:0000256" key="5">
    <source>
        <dbReference type="ARBA" id="ARBA00022833"/>
    </source>
</evidence>
<organism evidence="13 14">
    <name type="scientific">Raphanus sativus</name>
    <name type="common">Radish</name>
    <name type="synonym">Raphanus raphanistrum var. sativus</name>
    <dbReference type="NCBI Taxonomy" id="3726"/>
    <lineage>
        <taxon>Eukaryota</taxon>
        <taxon>Viridiplantae</taxon>
        <taxon>Streptophyta</taxon>
        <taxon>Embryophyta</taxon>
        <taxon>Tracheophyta</taxon>
        <taxon>Spermatophyta</taxon>
        <taxon>Magnoliopsida</taxon>
        <taxon>eudicotyledons</taxon>
        <taxon>Gunneridae</taxon>
        <taxon>Pentapetalae</taxon>
        <taxon>rosids</taxon>
        <taxon>malvids</taxon>
        <taxon>Brassicales</taxon>
        <taxon>Brassicaceae</taxon>
        <taxon>Brassiceae</taxon>
        <taxon>Raphanus</taxon>
    </lineage>
</organism>
<gene>
    <name evidence="14" type="primary">LOC108806042</name>
</gene>
<evidence type="ECO:0000256" key="3">
    <source>
        <dbReference type="ARBA" id="ARBA00022737"/>
    </source>
</evidence>
<dbReference type="InterPro" id="IPR011011">
    <property type="entry name" value="Znf_FYVE_PHD"/>
</dbReference>
<keyword evidence="3" id="KW-0677">Repeat</keyword>
<evidence type="ECO:0000256" key="7">
    <source>
        <dbReference type="ARBA" id="ARBA00023163"/>
    </source>
</evidence>
<dbReference type="KEGG" id="rsz:108806042"/>
<evidence type="ECO:0000259" key="12">
    <source>
        <dbReference type="PROSITE" id="PS50089"/>
    </source>
</evidence>
<dbReference type="GeneID" id="108806042"/>
<dbReference type="PANTHER" id="PTHR45888:SF4">
    <property type="entry name" value="PHD FINGER PROTEIN 10"/>
    <property type="match status" value="1"/>
</dbReference>
<reference evidence="13" key="1">
    <citation type="journal article" date="2019" name="Database">
        <title>The radish genome database (RadishGD): an integrated information resource for radish genomics.</title>
        <authorList>
            <person name="Yu H.J."/>
            <person name="Baek S."/>
            <person name="Lee Y.J."/>
            <person name="Cho A."/>
            <person name="Mun J.H."/>
        </authorList>
    </citation>
    <scope>NUCLEOTIDE SEQUENCE [LARGE SCALE GENOMIC DNA]</scope>
    <source>
        <strain evidence="13">cv. WK10039</strain>
    </source>
</reference>
<dbReference type="GO" id="GO:0008270">
    <property type="term" value="F:zinc ion binding"/>
    <property type="evidence" value="ECO:0007669"/>
    <property type="project" value="UniProtKB-KW"/>
</dbReference>
<keyword evidence="8" id="KW-0539">Nucleus</keyword>
<dbReference type="OrthoDB" id="1903104at2759"/>
<dbReference type="PROSITE" id="PS50089">
    <property type="entry name" value="ZF_RING_2"/>
    <property type="match status" value="1"/>
</dbReference>
<dbReference type="RefSeq" id="XP_018433563.1">
    <property type="nucleotide sequence ID" value="XM_018578061.2"/>
</dbReference>
<dbReference type="GO" id="GO:0006338">
    <property type="term" value="P:chromatin remodeling"/>
    <property type="evidence" value="ECO:0007669"/>
    <property type="project" value="UniProtKB-ARBA"/>
</dbReference>
<protein>
    <submittedName>
        <fullName evidence="14">Uncharacterized protein LOC108806042</fullName>
    </submittedName>
</protein>
<feature type="region of interest" description="Disordered" evidence="10">
    <location>
        <begin position="380"/>
        <end position="574"/>
    </location>
</feature>
<comment type="subcellular location">
    <subcellularLocation>
        <location evidence="1">Nucleus</location>
    </subcellularLocation>
</comment>
<dbReference type="SUPFAM" id="SSF57903">
    <property type="entry name" value="FYVE/PHD zinc finger"/>
    <property type="match status" value="2"/>
</dbReference>
<evidence type="ECO:0000256" key="2">
    <source>
        <dbReference type="ARBA" id="ARBA00022723"/>
    </source>
</evidence>
<reference evidence="14" key="2">
    <citation type="submission" date="2025-08" db="UniProtKB">
        <authorList>
            <consortium name="RefSeq"/>
        </authorList>
    </citation>
    <scope>IDENTIFICATION</scope>
    <source>
        <tissue evidence="14">Leaf</tissue>
    </source>
</reference>